<dbReference type="CDD" id="cd22749">
    <property type="entry name" value="Otubain_C65"/>
    <property type="match status" value="1"/>
</dbReference>
<dbReference type="Gene3D" id="3.30.200.60">
    <property type="entry name" value="Peptidase C65 Otubain, subdomain 1"/>
    <property type="match status" value="1"/>
</dbReference>
<evidence type="ECO:0000256" key="1">
    <source>
        <dbReference type="ARBA" id="ARBA00000707"/>
    </source>
</evidence>
<dbReference type="Pfam" id="PF10275">
    <property type="entry name" value="Peptidase_C65"/>
    <property type="match status" value="1"/>
</dbReference>
<evidence type="ECO:0000256" key="2">
    <source>
        <dbReference type="ARBA" id="ARBA00012759"/>
    </source>
</evidence>
<gene>
    <name evidence="8" type="primary">OTUB1</name>
    <name evidence="8" type="ORF">Ciccas_005978</name>
</gene>
<name>A0ABD2Q752_9PLAT</name>
<dbReference type="Proteomes" id="UP001626550">
    <property type="component" value="Unassembled WGS sequence"/>
</dbReference>
<dbReference type="EMBL" id="JBJKFK010000762">
    <property type="protein sequence ID" value="KAL3315390.1"/>
    <property type="molecule type" value="Genomic_DNA"/>
</dbReference>
<feature type="domain" description="OTU" evidence="7">
    <location>
        <begin position="58"/>
        <end position="256"/>
    </location>
</feature>
<dbReference type="PROSITE" id="PS50802">
    <property type="entry name" value="OTU"/>
    <property type="match status" value="1"/>
</dbReference>
<evidence type="ECO:0000259" key="7">
    <source>
        <dbReference type="PROSITE" id="PS50802"/>
    </source>
</evidence>
<dbReference type="GO" id="GO:0006508">
    <property type="term" value="P:proteolysis"/>
    <property type="evidence" value="ECO:0007669"/>
    <property type="project" value="UniProtKB-KW"/>
</dbReference>
<dbReference type="InterPro" id="IPR038765">
    <property type="entry name" value="Papain-like_cys_pep_sf"/>
</dbReference>
<dbReference type="Gene3D" id="1.20.1300.20">
    <property type="entry name" value="Peptidase C65 Otubain, subdomain 2"/>
    <property type="match status" value="1"/>
</dbReference>
<evidence type="ECO:0000313" key="9">
    <source>
        <dbReference type="Proteomes" id="UP001626550"/>
    </source>
</evidence>
<evidence type="ECO:0000313" key="8">
    <source>
        <dbReference type="EMBL" id="KAL3315390.1"/>
    </source>
</evidence>
<evidence type="ECO:0000256" key="4">
    <source>
        <dbReference type="ARBA" id="ARBA00022786"/>
    </source>
</evidence>
<reference evidence="8 9" key="1">
    <citation type="submission" date="2024-11" db="EMBL/GenBank/DDBJ databases">
        <title>Adaptive evolution of stress response genes in parasites aligns with host niche diversity.</title>
        <authorList>
            <person name="Hahn C."/>
            <person name="Resl P."/>
        </authorList>
    </citation>
    <scope>NUCLEOTIDE SEQUENCE [LARGE SCALE GENOMIC DNA]</scope>
    <source>
        <strain evidence="8">EGGRZ-B1_66</strain>
        <tissue evidence="8">Body</tissue>
    </source>
</reference>
<dbReference type="InterPro" id="IPR042467">
    <property type="entry name" value="Peptidase_C65_otubain_sub2"/>
</dbReference>
<keyword evidence="5" id="KW-0378">Hydrolase</keyword>
<dbReference type="InterPro" id="IPR019400">
    <property type="entry name" value="Peptidase_C65_otubain"/>
</dbReference>
<dbReference type="SUPFAM" id="SSF54001">
    <property type="entry name" value="Cysteine proteinases"/>
    <property type="match status" value="1"/>
</dbReference>
<dbReference type="PANTHER" id="PTHR12931:SF15">
    <property type="entry name" value="UBIQUITIN THIOESTERASE OTUBAIN-LIKE"/>
    <property type="match status" value="1"/>
</dbReference>
<dbReference type="PANTHER" id="PTHR12931">
    <property type="entry name" value="UBIQUITIN THIOLESTERASE PROTEIN OTUB"/>
    <property type="match status" value="1"/>
</dbReference>
<accession>A0ABD2Q752</accession>
<evidence type="ECO:0000256" key="5">
    <source>
        <dbReference type="ARBA" id="ARBA00022801"/>
    </source>
</evidence>
<keyword evidence="6" id="KW-0788">Thiol protease</keyword>
<comment type="caution">
    <text evidence="8">The sequence shown here is derived from an EMBL/GenBank/DDBJ whole genome shotgun (WGS) entry which is preliminary data.</text>
</comment>
<protein>
    <recommendedName>
        <fullName evidence="2">ubiquitinyl hydrolase 1</fullName>
        <ecNumber evidence="2">3.4.19.12</ecNumber>
    </recommendedName>
</protein>
<dbReference type="EC" id="3.4.19.12" evidence="2"/>
<evidence type="ECO:0000256" key="6">
    <source>
        <dbReference type="ARBA" id="ARBA00022807"/>
    </source>
</evidence>
<dbReference type="GO" id="GO:0004843">
    <property type="term" value="F:cysteine-type deubiquitinase activity"/>
    <property type="evidence" value="ECO:0007669"/>
    <property type="project" value="UniProtKB-EC"/>
</dbReference>
<keyword evidence="4" id="KW-0833">Ubl conjugation pathway</keyword>
<dbReference type="AlphaFoldDB" id="A0ABD2Q752"/>
<comment type="catalytic activity">
    <reaction evidence="1">
        <text>Thiol-dependent hydrolysis of ester, thioester, amide, peptide and isopeptide bonds formed by the C-terminal Gly of ubiquitin (a 76-residue protein attached to proteins as an intracellular targeting signal).</text>
        <dbReference type="EC" id="3.4.19.12"/>
    </reaction>
</comment>
<keyword evidence="9" id="KW-1185">Reference proteome</keyword>
<keyword evidence="3" id="KW-0645">Protease</keyword>
<dbReference type="InterPro" id="IPR042468">
    <property type="entry name" value="Peptidase_C65_otubain_sub1"/>
</dbReference>
<sequence length="256" mass="29149">MDLEEQTKCQQTQRQVEELEQMAKLHPLVSELLETEQLLEDCGNAFMPKFKELAAKYKHFRRIRPDGSCFYRGFCYALVEHLVLNSLTEEAAKLKLRCQTAKEELVKLGYSSLTIEDFEETFTNVLDELVINGSGTAQDVYSKFNDEALSNYFVVFMRLMVSSYIQSHVEDYKGLITTSPKEWCQNEVEPVQREADSIHVSVIALATGFSILVENCQLSGDRLSNLVFPGSANETTPEAAISIKMLYKPGHYDLLY</sequence>
<dbReference type="InterPro" id="IPR003323">
    <property type="entry name" value="OTU_dom"/>
</dbReference>
<proteinExistence type="predicted"/>
<evidence type="ECO:0000256" key="3">
    <source>
        <dbReference type="ARBA" id="ARBA00022670"/>
    </source>
</evidence>
<organism evidence="8 9">
    <name type="scientific">Cichlidogyrus casuarinus</name>
    <dbReference type="NCBI Taxonomy" id="1844966"/>
    <lineage>
        <taxon>Eukaryota</taxon>
        <taxon>Metazoa</taxon>
        <taxon>Spiralia</taxon>
        <taxon>Lophotrochozoa</taxon>
        <taxon>Platyhelminthes</taxon>
        <taxon>Monogenea</taxon>
        <taxon>Monopisthocotylea</taxon>
        <taxon>Dactylogyridea</taxon>
        <taxon>Ancyrocephalidae</taxon>
        <taxon>Cichlidogyrus</taxon>
    </lineage>
</organism>